<accession>A0A8S4R720</accession>
<proteinExistence type="predicted"/>
<dbReference type="EMBL" id="CAKXAJ010024901">
    <property type="protein sequence ID" value="CAH2232478.1"/>
    <property type="molecule type" value="Genomic_DNA"/>
</dbReference>
<reference evidence="1" key="1">
    <citation type="submission" date="2022-03" db="EMBL/GenBank/DDBJ databases">
        <authorList>
            <person name="Lindestad O."/>
        </authorList>
    </citation>
    <scope>NUCLEOTIDE SEQUENCE</scope>
</reference>
<organism evidence="1 2">
    <name type="scientific">Pararge aegeria aegeria</name>
    <dbReference type="NCBI Taxonomy" id="348720"/>
    <lineage>
        <taxon>Eukaryota</taxon>
        <taxon>Metazoa</taxon>
        <taxon>Ecdysozoa</taxon>
        <taxon>Arthropoda</taxon>
        <taxon>Hexapoda</taxon>
        <taxon>Insecta</taxon>
        <taxon>Pterygota</taxon>
        <taxon>Neoptera</taxon>
        <taxon>Endopterygota</taxon>
        <taxon>Lepidoptera</taxon>
        <taxon>Glossata</taxon>
        <taxon>Ditrysia</taxon>
        <taxon>Papilionoidea</taxon>
        <taxon>Nymphalidae</taxon>
        <taxon>Satyrinae</taxon>
        <taxon>Satyrini</taxon>
        <taxon>Parargina</taxon>
        <taxon>Pararge</taxon>
    </lineage>
</organism>
<gene>
    <name evidence="1" type="primary">jg19411</name>
    <name evidence="1" type="ORF">PAEG_LOCUS10744</name>
</gene>
<dbReference type="Proteomes" id="UP000838756">
    <property type="component" value="Unassembled WGS sequence"/>
</dbReference>
<comment type="caution">
    <text evidence="1">The sequence shown here is derived from an EMBL/GenBank/DDBJ whole genome shotgun (WGS) entry which is preliminary data.</text>
</comment>
<evidence type="ECO:0000313" key="1">
    <source>
        <dbReference type="EMBL" id="CAH2232478.1"/>
    </source>
</evidence>
<dbReference type="AlphaFoldDB" id="A0A8S4R720"/>
<dbReference type="OrthoDB" id="7466345at2759"/>
<keyword evidence="2" id="KW-1185">Reference proteome</keyword>
<sequence length="67" mass="7493">MDVRVPRCWGDNSAPVNAALVDPPELREVAGYKWPRIVEFGTPYKIPMSSSGRQPVDLVIVISKVKR</sequence>
<evidence type="ECO:0000313" key="2">
    <source>
        <dbReference type="Proteomes" id="UP000838756"/>
    </source>
</evidence>
<name>A0A8S4R720_9NEOP</name>
<protein>
    <submittedName>
        <fullName evidence="1">Jg19411 protein</fullName>
    </submittedName>
</protein>